<protein>
    <submittedName>
        <fullName evidence="3">Uncharacterized protein</fullName>
    </submittedName>
</protein>
<keyword evidence="4" id="KW-1185">Reference proteome</keyword>
<keyword evidence="2" id="KW-0732">Signal</keyword>
<sequence>MARKAIRFHSFSSTLLAACMLAGATAVAVPALAQTVFIPPIEPEPGMWAFDGEMNGKPGRSLQIDMQNGRAMIVSYLGYRSDGSAVFLQASGLRAVDSSSFQGTLEEFRNGPAIGSGGTGSNGERAASTGPARSRSPSTPPPPAP</sequence>
<evidence type="ECO:0000313" key="3">
    <source>
        <dbReference type="EMBL" id="RAR73976.1"/>
    </source>
</evidence>
<dbReference type="OrthoDB" id="8812081at2"/>
<dbReference type="EMBL" id="QLTA01000070">
    <property type="protein sequence ID" value="RAR73976.1"/>
    <property type="molecule type" value="Genomic_DNA"/>
</dbReference>
<comment type="caution">
    <text evidence="3">The sequence shown here is derived from an EMBL/GenBank/DDBJ whole genome shotgun (WGS) entry which is preliminary data.</text>
</comment>
<evidence type="ECO:0000256" key="2">
    <source>
        <dbReference type="SAM" id="SignalP"/>
    </source>
</evidence>
<accession>A0A328YV97</accession>
<feature type="chain" id="PRO_5016282354" evidence="2">
    <location>
        <begin position="34"/>
        <end position="145"/>
    </location>
</feature>
<feature type="signal peptide" evidence="2">
    <location>
        <begin position="1"/>
        <end position="33"/>
    </location>
</feature>
<dbReference type="RefSeq" id="WP_111882120.1">
    <property type="nucleotide sequence ID" value="NZ_CBCSGC010000231.1"/>
</dbReference>
<evidence type="ECO:0000256" key="1">
    <source>
        <dbReference type="SAM" id="MobiDB-lite"/>
    </source>
</evidence>
<name>A0A328YV97_9BURK</name>
<dbReference type="Proteomes" id="UP000248856">
    <property type="component" value="Unassembled WGS sequence"/>
</dbReference>
<dbReference type="PROSITE" id="PS51257">
    <property type="entry name" value="PROKAR_LIPOPROTEIN"/>
    <property type="match status" value="1"/>
</dbReference>
<proteinExistence type="predicted"/>
<evidence type="ECO:0000313" key="4">
    <source>
        <dbReference type="Proteomes" id="UP000248856"/>
    </source>
</evidence>
<organism evidence="3 4">
    <name type="scientific">Paracidovorax anthurii</name>
    <dbReference type="NCBI Taxonomy" id="78229"/>
    <lineage>
        <taxon>Bacteria</taxon>
        <taxon>Pseudomonadati</taxon>
        <taxon>Pseudomonadota</taxon>
        <taxon>Betaproteobacteria</taxon>
        <taxon>Burkholderiales</taxon>
        <taxon>Comamonadaceae</taxon>
        <taxon>Paracidovorax</taxon>
    </lineage>
</organism>
<gene>
    <name evidence="3" type="ORF">AX018_107014</name>
</gene>
<reference evidence="3 4" key="1">
    <citation type="submission" date="2018-06" db="EMBL/GenBank/DDBJ databases">
        <title>Genomic Encyclopedia of Archaeal and Bacterial Type Strains, Phase II (KMG-II): from individual species to whole genera.</title>
        <authorList>
            <person name="Goeker M."/>
        </authorList>
    </citation>
    <scope>NUCLEOTIDE SEQUENCE [LARGE SCALE GENOMIC DNA]</scope>
    <source>
        <strain evidence="3 4">CFPB 3232</strain>
    </source>
</reference>
<feature type="compositionally biased region" description="Low complexity" evidence="1">
    <location>
        <begin position="125"/>
        <end position="137"/>
    </location>
</feature>
<feature type="region of interest" description="Disordered" evidence="1">
    <location>
        <begin position="107"/>
        <end position="145"/>
    </location>
</feature>
<dbReference type="AlphaFoldDB" id="A0A328YV97"/>